<feature type="non-terminal residue" evidence="3">
    <location>
        <position position="78"/>
    </location>
</feature>
<keyword evidence="2" id="KW-0732">Signal</keyword>
<keyword evidence="4" id="KW-1185">Reference proteome</keyword>
<evidence type="ECO:0000256" key="1">
    <source>
        <dbReference type="SAM" id="MobiDB-lite"/>
    </source>
</evidence>
<evidence type="ECO:0000313" key="3">
    <source>
        <dbReference type="EMBL" id="CAH2042196.1"/>
    </source>
</evidence>
<protein>
    <submittedName>
        <fullName evidence="3">Uncharacterized protein</fullName>
    </submittedName>
</protein>
<dbReference type="EMBL" id="OW152826">
    <property type="protein sequence ID" value="CAH2042196.1"/>
    <property type="molecule type" value="Genomic_DNA"/>
</dbReference>
<reference evidence="3" key="1">
    <citation type="submission" date="2022-03" db="EMBL/GenBank/DDBJ databases">
        <authorList>
            <person name="Martin H S."/>
        </authorList>
    </citation>
    <scope>NUCLEOTIDE SEQUENCE</scope>
</reference>
<feature type="region of interest" description="Disordered" evidence="1">
    <location>
        <begin position="40"/>
        <end position="78"/>
    </location>
</feature>
<name>A0ABN8HVW7_9NEOP</name>
<gene>
    <name evidence="3" type="ORF">IPOD504_LOCUS3648</name>
</gene>
<feature type="signal peptide" evidence="2">
    <location>
        <begin position="1"/>
        <end position="17"/>
    </location>
</feature>
<sequence>MRAAVIVLLALVAIVAAQNDGLNNPEGFVIDQAFYRPSNPPNGGYEPIDREPAYVDFGNQNRPYPGKQYNSPDLRGGK</sequence>
<feature type="chain" id="PRO_5047081508" evidence="2">
    <location>
        <begin position="18"/>
        <end position="78"/>
    </location>
</feature>
<evidence type="ECO:0000313" key="4">
    <source>
        <dbReference type="Proteomes" id="UP000837857"/>
    </source>
</evidence>
<organism evidence="3 4">
    <name type="scientific">Iphiclides podalirius</name>
    <name type="common">scarce swallowtail</name>
    <dbReference type="NCBI Taxonomy" id="110791"/>
    <lineage>
        <taxon>Eukaryota</taxon>
        <taxon>Metazoa</taxon>
        <taxon>Ecdysozoa</taxon>
        <taxon>Arthropoda</taxon>
        <taxon>Hexapoda</taxon>
        <taxon>Insecta</taxon>
        <taxon>Pterygota</taxon>
        <taxon>Neoptera</taxon>
        <taxon>Endopterygota</taxon>
        <taxon>Lepidoptera</taxon>
        <taxon>Glossata</taxon>
        <taxon>Ditrysia</taxon>
        <taxon>Papilionoidea</taxon>
        <taxon>Papilionidae</taxon>
        <taxon>Papilioninae</taxon>
        <taxon>Iphiclides</taxon>
    </lineage>
</organism>
<proteinExistence type="predicted"/>
<evidence type="ECO:0000256" key="2">
    <source>
        <dbReference type="SAM" id="SignalP"/>
    </source>
</evidence>
<accession>A0ABN8HVW7</accession>
<dbReference type="Proteomes" id="UP000837857">
    <property type="component" value="Chromosome 14"/>
</dbReference>